<evidence type="ECO:0000259" key="17">
    <source>
        <dbReference type="PROSITE" id="PS51462"/>
    </source>
</evidence>
<dbReference type="PANTHER" id="PTHR47707">
    <property type="entry name" value="8-OXO-DGTP DIPHOSPHATASE"/>
    <property type="match status" value="1"/>
</dbReference>
<keyword evidence="5" id="KW-0479">Metal-binding</keyword>
<dbReference type="PANTHER" id="PTHR47707:SF1">
    <property type="entry name" value="NUDIX HYDROLASE FAMILY PROTEIN"/>
    <property type="match status" value="1"/>
</dbReference>
<keyword evidence="4" id="KW-0235">DNA replication</keyword>
<evidence type="ECO:0000256" key="6">
    <source>
        <dbReference type="ARBA" id="ARBA00022763"/>
    </source>
</evidence>
<dbReference type="GO" id="GO:0006260">
    <property type="term" value="P:DNA replication"/>
    <property type="evidence" value="ECO:0007669"/>
    <property type="project" value="UniProtKB-KW"/>
</dbReference>
<dbReference type="InterPro" id="IPR000086">
    <property type="entry name" value="NUDIX_hydrolase_dom"/>
</dbReference>
<evidence type="ECO:0000256" key="3">
    <source>
        <dbReference type="ARBA" id="ARBA00022457"/>
    </source>
</evidence>
<dbReference type="PRINTS" id="PR00502">
    <property type="entry name" value="NUDIXFAMILY"/>
</dbReference>
<comment type="catalytic activity">
    <reaction evidence="11">
        <text>8-oxo-GTP + H2O = 8-oxo-GMP + diphosphate + H(+)</text>
        <dbReference type="Rhea" id="RHEA:67616"/>
        <dbReference type="ChEBI" id="CHEBI:15377"/>
        <dbReference type="ChEBI" id="CHEBI:15378"/>
        <dbReference type="ChEBI" id="CHEBI:33019"/>
        <dbReference type="ChEBI" id="CHEBI:143553"/>
        <dbReference type="ChEBI" id="CHEBI:145694"/>
    </reaction>
</comment>
<evidence type="ECO:0000256" key="10">
    <source>
        <dbReference type="ARBA" id="ARBA00035861"/>
    </source>
</evidence>
<evidence type="ECO:0000256" key="14">
    <source>
        <dbReference type="ARBA" id="ARBA00041592"/>
    </source>
</evidence>
<dbReference type="CDD" id="cd03425">
    <property type="entry name" value="NUDIX_MutT_NudA_like"/>
    <property type="match status" value="1"/>
</dbReference>
<dbReference type="PROSITE" id="PS51462">
    <property type="entry name" value="NUDIX"/>
    <property type="match status" value="1"/>
</dbReference>
<dbReference type="OrthoDB" id="9810648at2"/>
<dbReference type="GO" id="GO:0006281">
    <property type="term" value="P:DNA repair"/>
    <property type="evidence" value="ECO:0007669"/>
    <property type="project" value="UniProtKB-KW"/>
</dbReference>
<keyword evidence="8" id="KW-0460">Magnesium</keyword>
<evidence type="ECO:0000256" key="15">
    <source>
        <dbReference type="ARBA" id="ARBA00041979"/>
    </source>
</evidence>
<comment type="cofactor">
    <cofactor evidence="1">
        <name>Mg(2+)</name>
        <dbReference type="ChEBI" id="CHEBI:18420"/>
    </cofactor>
</comment>
<keyword evidence="6" id="KW-0227">DNA damage</keyword>
<dbReference type="Gene3D" id="3.90.79.10">
    <property type="entry name" value="Nucleoside Triphosphate Pyrophosphohydrolase"/>
    <property type="match status" value="1"/>
</dbReference>
<dbReference type="InterPro" id="IPR015797">
    <property type="entry name" value="NUDIX_hydrolase-like_dom_sf"/>
</dbReference>
<dbReference type="PROSITE" id="PS00893">
    <property type="entry name" value="NUDIX_BOX"/>
    <property type="match status" value="1"/>
</dbReference>
<evidence type="ECO:0000256" key="16">
    <source>
        <dbReference type="ARBA" id="ARBA00042798"/>
    </source>
</evidence>
<dbReference type="InterPro" id="IPR020084">
    <property type="entry name" value="NUDIX_hydrolase_CS"/>
</dbReference>
<dbReference type="EC" id="3.6.1.55" evidence="12"/>
<dbReference type="GO" id="GO:0008413">
    <property type="term" value="F:8-oxo-7,8-dihydroguanosine triphosphate pyrophosphatase activity"/>
    <property type="evidence" value="ECO:0007669"/>
    <property type="project" value="TreeGrafter"/>
</dbReference>
<keyword evidence="9" id="KW-0234">DNA repair</keyword>
<dbReference type="InterPro" id="IPR029119">
    <property type="entry name" value="MutY_C"/>
</dbReference>
<keyword evidence="19" id="KW-1185">Reference proteome</keyword>
<gene>
    <name evidence="18" type="ORF">DFE_1544</name>
</gene>
<feature type="domain" description="Nudix hydrolase" evidence="17">
    <location>
        <begin position="27"/>
        <end position="154"/>
    </location>
</feature>
<evidence type="ECO:0000313" key="18">
    <source>
        <dbReference type="EMBL" id="BBD08270.1"/>
    </source>
</evidence>
<dbReference type="GO" id="GO:0044715">
    <property type="term" value="F:8-oxo-dGDP phosphatase activity"/>
    <property type="evidence" value="ECO:0007669"/>
    <property type="project" value="TreeGrafter"/>
</dbReference>
<dbReference type="GO" id="GO:0046872">
    <property type="term" value="F:metal ion binding"/>
    <property type="evidence" value="ECO:0007669"/>
    <property type="project" value="UniProtKB-KW"/>
</dbReference>
<dbReference type="SUPFAM" id="SSF55811">
    <property type="entry name" value="Nudix"/>
    <property type="match status" value="1"/>
</dbReference>
<keyword evidence="3" id="KW-0515">Mutator protein</keyword>
<evidence type="ECO:0000313" key="19">
    <source>
        <dbReference type="Proteomes" id="UP000269883"/>
    </source>
</evidence>
<dbReference type="AlphaFoldDB" id="A0A2Z6AYJ3"/>
<evidence type="ECO:0000256" key="11">
    <source>
        <dbReference type="ARBA" id="ARBA00036904"/>
    </source>
</evidence>
<protein>
    <recommendedName>
        <fullName evidence="13">8-oxo-dGTP diphosphatase</fullName>
        <ecNumber evidence="12">3.6.1.55</ecNumber>
    </recommendedName>
    <alternativeName>
        <fullName evidence="16">7,8-dihydro-8-oxoguanine-triphosphatase</fullName>
    </alternativeName>
    <alternativeName>
        <fullName evidence="15">Mutator protein MutT</fullName>
    </alternativeName>
    <alternativeName>
        <fullName evidence="14">dGTP pyrophosphohydrolase</fullName>
    </alternativeName>
</protein>
<dbReference type="EMBL" id="AP017378">
    <property type="protein sequence ID" value="BBD08270.1"/>
    <property type="molecule type" value="Genomic_DNA"/>
</dbReference>
<evidence type="ECO:0000256" key="2">
    <source>
        <dbReference type="ARBA" id="ARBA00005582"/>
    </source>
</evidence>
<proteinExistence type="inferred from homology"/>
<dbReference type="InterPro" id="IPR047127">
    <property type="entry name" value="MutT-like"/>
</dbReference>
<dbReference type="GO" id="GO:0035539">
    <property type="term" value="F:8-oxo-7,8-dihydrodeoxyguanosine triphosphate pyrophosphatase activity"/>
    <property type="evidence" value="ECO:0007669"/>
    <property type="project" value="UniProtKB-EC"/>
</dbReference>
<dbReference type="GO" id="GO:0044716">
    <property type="term" value="F:8-oxo-GDP phosphatase activity"/>
    <property type="evidence" value="ECO:0007669"/>
    <property type="project" value="TreeGrafter"/>
</dbReference>
<accession>A0A2Z6AYJ3</accession>
<evidence type="ECO:0000256" key="12">
    <source>
        <dbReference type="ARBA" id="ARBA00038905"/>
    </source>
</evidence>
<comment type="catalytic activity">
    <reaction evidence="10">
        <text>8-oxo-dGTP + H2O = 8-oxo-dGMP + diphosphate + H(+)</text>
        <dbReference type="Rhea" id="RHEA:31575"/>
        <dbReference type="ChEBI" id="CHEBI:15377"/>
        <dbReference type="ChEBI" id="CHEBI:15378"/>
        <dbReference type="ChEBI" id="CHEBI:33019"/>
        <dbReference type="ChEBI" id="CHEBI:63224"/>
        <dbReference type="ChEBI" id="CHEBI:77896"/>
        <dbReference type="EC" id="3.6.1.55"/>
    </reaction>
</comment>
<keyword evidence="7 18" id="KW-0378">Hydrolase</keyword>
<sequence length="160" mass="17850">MFPVIVVEQSHIAGYGGAVPPLNGQLPEVDVVAAVIWRGRKFLAVCRPEGKPQAGFWEFPGGKVEPGESREDALARELNEELGLTPTTWAYWREKYHTYEHIRVRLHFYHVYQFAGRATAREEQGLAWLNAEEAGQYPFLEADTEIVAALIDGPASEGAI</sequence>
<dbReference type="InterPro" id="IPR020476">
    <property type="entry name" value="Nudix_hydrolase"/>
</dbReference>
<dbReference type="Proteomes" id="UP000269883">
    <property type="component" value="Chromosome"/>
</dbReference>
<dbReference type="KEGG" id="dfl:DFE_1544"/>
<reference evidence="18 19" key="1">
    <citation type="journal article" date="2018" name="Sci. Adv.">
        <title>Multi-heme cytochromes provide a pathway for survival in energy-limited environments.</title>
        <authorList>
            <person name="Deng X."/>
            <person name="Dohmae N."/>
            <person name="Nealson K.H."/>
            <person name="Hashimoto K."/>
            <person name="Okamoto A."/>
        </authorList>
    </citation>
    <scope>NUCLEOTIDE SEQUENCE [LARGE SCALE GENOMIC DNA]</scope>
    <source>
        <strain evidence="18 19">IS5</strain>
    </source>
</reference>
<comment type="similarity">
    <text evidence="2">Belongs to the Nudix hydrolase family.</text>
</comment>
<evidence type="ECO:0000256" key="1">
    <source>
        <dbReference type="ARBA" id="ARBA00001946"/>
    </source>
</evidence>
<evidence type="ECO:0000256" key="8">
    <source>
        <dbReference type="ARBA" id="ARBA00022842"/>
    </source>
</evidence>
<organism evidence="18 19">
    <name type="scientific">Desulfovibrio ferrophilus</name>
    <dbReference type="NCBI Taxonomy" id="241368"/>
    <lineage>
        <taxon>Bacteria</taxon>
        <taxon>Pseudomonadati</taxon>
        <taxon>Thermodesulfobacteriota</taxon>
        <taxon>Desulfovibrionia</taxon>
        <taxon>Desulfovibrionales</taxon>
        <taxon>Desulfovibrionaceae</taxon>
        <taxon>Desulfovibrio</taxon>
    </lineage>
</organism>
<dbReference type="Pfam" id="PF14815">
    <property type="entry name" value="NUDIX_4"/>
    <property type="match status" value="1"/>
</dbReference>
<name>A0A2Z6AYJ3_9BACT</name>
<evidence type="ECO:0000256" key="4">
    <source>
        <dbReference type="ARBA" id="ARBA00022705"/>
    </source>
</evidence>
<evidence type="ECO:0000256" key="5">
    <source>
        <dbReference type="ARBA" id="ARBA00022723"/>
    </source>
</evidence>
<evidence type="ECO:0000256" key="9">
    <source>
        <dbReference type="ARBA" id="ARBA00023204"/>
    </source>
</evidence>
<evidence type="ECO:0000256" key="13">
    <source>
        <dbReference type="ARBA" id="ARBA00040794"/>
    </source>
</evidence>
<evidence type="ECO:0000256" key="7">
    <source>
        <dbReference type="ARBA" id="ARBA00022801"/>
    </source>
</evidence>